<evidence type="ECO:0000259" key="7">
    <source>
        <dbReference type="PROSITE" id="PS50089"/>
    </source>
</evidence>
<dbReference type="SMART" id="SM00589">
    <property type="entry name" value="PRY"/>
    <property type="match status" value="1"/>
</dbReference>
<dbReference type="Pfam" id="PF00622">
    <property type="entry name" value="SPRY"/>
    <property type="match status" value="1"/>
</dbReference>
<dbReference type="SUPFAM" id="SSF57850">
    <property type="entry name" value="RING/U-box"/>
    <property type="match status" value="1"/>
</dbReference>
<dbReference type="InterPro" id="IPR001870">
    <property type="entry name" value="B30.2/SPRY"/>
</dbReference>
<dbReference type="PRINTS" id="PR01407">
    <property type="entry name" value="BUTYPHLNCDUF"/>
</dbReference>
<dbReference type="Gene3D" id="3.30.40.10">
    <property type="entry name" value="Zinc/RING finger domain, C3HC4 (zinc finger)"/>
    <property type="match status" value="1"/>
</dbReference>
<evidence type="ECO:0000259" key="9">
    <source>
        <dbReference type="PROSITE" id="PS50188"/>
    </source>
</evidence>
<dbReference type="SMART" id="SM00184">
    <property type="entry name" value="RING"/>
    <property type="match status" value="1"/>
</dbReference>
<dbReference type="InterPro" id="IPR003877">
    <property type="entry name" value="SPRY_dom"/>
</dbReference>
<feature type="domain" description="B box-type" evidence="8">
    <location>
        <begin position="115"/>
        <end position="156"/>
    </location>
</feature>
<name>A0A6J2V9K1_CHACN</name>
<dbReference type="InterPro" id="IPR001841">
    <property type="entry name" value="Znf_RING"/>
</dbReference>
<dbReference type="InterPro" id="IPR027370">
    <property type="entry name" value="Znf-RING_euk"/>
</dbReference>
<organism evidence="10 11">
    <name type="scientific">Chanos chanos</name>
    <name type="common">Milkfish</name>
    <name type="synonym">Mugil chanos</name>
    <dbReference type="NCBI Taxonomy" id="29144"/>
    <lineage>
        <taxon>Eukaryota</taxon>
        <taxon>Metazoa</taxon>
        <taxon>Chordata</taxon>
        <taxon>Craniata</taxon>
        <taxon>Vertebrata</taxon>
        <taxon>Euteleostomi</taxon>
        <taxon>Actinopterygii</taxon>
        <taxon>Neopterygii</taxon>
        <taxon>Teleostei</taxon>
        <taxon>Ostariophysi</taxon>
        <taxon>Gonorynchiformes</taxon>
        <taxon>Chanidae</taxon>
        <taxon>Chanos</taxon>
    </lineage>
</organism>
<evidence type="ECO:0000256" key="4">
    <source>
        <dbReference type="ARBA" id="ARBA00022833"/>
    </source>
</evidence>
<dbReference type="AlphaFoldDB" id="A0A6J2V9K1"/>
<evidence type="ECO:0000256" key="6">
    <source>
        <dbReference type="PROSITE-ProRule" id="PRU00024"/>
    </source>
</evidence>
<dbReference type="PROSITE" id="PS50089">
    <property type="entry name" value="ZF_RING_2"/>
    <property type="match status" value="1"/>
</dbReference>
<dbReference type="InterPro" id="IPR013320">
    <property type="entry name" value="ConA-like_dom_sf"/>
</dbReference>
<dbReference type="SMART" id="SM00336">
    <property type="entry name" value="BBOX"/>
    <property type="match status" value="1"/>
</dbReference>
<dbReference type="InterPro" id="IPR013083">
    <property type="entry name" value="Znf_RING/FYVE/PHD"/>
</dbReference>
<dbReference type="InterPro" id="IPR017907">
    <property type="entry name" value="Znf_RING_CS"/>
</dbReference>
<dbReference type="InterPro" id="IPR000315">
    <property type="entry name" value="Znf_B-box"/>
</dbReference>
<keyword evidence="2" id="KW-0479">Metal-binding</keyword>
<dbReference type="InterPro" id="IPR006574">
    <property type="entry name" value="PRY"/>
</dbReference>
<feature type="domain" description="RING-type" evidence="7">
    <location>
        <begin position="10"/>
        <end position="55"/>
    </location>
</feature>
<dbReference type="Pfam" id="PF13765">
    <property type="entry name" value="PRY"/>
    <property type="match status" value="1"/>
</dbReference>
<dbReference type="GO" id="GO:0008270">
    <property type="term" value="F:zinc ion binding"/>
    <property type="evidence" value="ECO:0007669"/>
    <property type="project" value="UniProtKB-KW"/>
</dbReference>
<evidence type="ECO:0000259" key="8">
    <source>
        <dbReference type="PROSITE" id="PS50119"/>
    </source>
</evidence>
<dbReference type="GO" id="GO:0045087">
    <property type="term" value="P:innate immune response"/>
    <property type="evidence" value="ECO:0007669"/>
    <property type="project" value="UniProtKB-KW"/>
</dbReference>
<dbReference type="Gene3D" id="3.30.160.60">
    <property type="entry name" value="Classic Zinc Finger"/>
    <property type="match status" value="1"/>
</dbReference>
<dbReference type="InterPro" id="IPR051051">
    <property type="entry name" value="E3_ubiq-ligase_TRIM/RNF"/>
</dbReference>
<dbReference type="GeneID" id="115811072"/>
<keyword evidence="3 6" id="KW-0863">Zinc-finger</keyword>
<dbReference type="InterPro" id="IPR003879">
    <property type="entry name" value="Butyrophylin_SPRY"/>
</dbReference>
<evidence type="ECO:0000256" key="5">
    <source>
        <dbReference type="ARBA" id="ARBA00022859"/>
    </source>
</evidence>
<dbReference type="PANTHER" id="PTHR25465">
    <property type="entry name" value="B-BOX DOMAIN CONTAINING"/>
    <property type="match status" value="1"/>
</dbReference>
<dbReference type="PROSITE" id="PS50188">
    <property type="entry name" value="B302_SPRY"/>
    <property type="match status" value="1"/>
</dbReference>
<accession>A0A6J2V9K1</accession>
<dbReference type="SUPFAM" id="SSF49899">
    <property type="entry name" value="Concanavalin A-like lectins/glucanases"/>
    <property type="match status" value="1"/>
</dbReference>
<dbReference type="GO" id="GO:0005737">
    <property type="term" value="C:cytoplasm"/>
    <property type="evidence" value="ECO:0007669"/>
    <property type="project" value="UniProtKB-ARBA"/>
</dbReference>
<dbReference type="SUPFAM" id="SSF57845">
    <property type="entry name" value="B-box zinc-binding domain"/>
    <property type="match status" value="1"/>
</dbReference>
<proteinExistence type="predicted"/>
<evidence type="ECO:0000256" key="2">
    <source>
        <dbReference type="ARBA" id="ARBA00022723"/>
    </source>
</evidence>
<evidence type="ECO:0000256" key="1">
    <source>
        <dbReference type="ARBA" id="ARBA00022588"/>
    </source>
</evidence>
<dbReference type="OrthoDB" id="6105938at2759"/>
<evidence type="ECO:0000313" key="10">
    <source>
        <dbReference type="Proteomes" id="UP000504632"/>
    </source>
</evidence>
<keyword evidence="10" id="KW-1185">Reference proteome</keyword>
<dbReference type="Proteomes" id="UP000504632">
    <property type="component" value="Chromosome 5"/>
</dbReference>
<dbReference type="RefSeq" id="XP_030628959.1">
    <property type="nucleotide sequence ID" value="XM_030773099.1"/>
</dbReference>
<protein>
    <submittedName>
        <fullName evidence="11">E3 ubiquitin/ISG15 ligase TRIM25-like</fullName>
    </submittedName>
</protein>
<reference evidence="11" key="1">
    <citation type="submission" date="2025-08" db="UniProtKB">
        <authorList>
            <consortium name="RefSeq"/>
        </authorList>
    </citation>
    <scope>IDENTIFICATION</scope>
</reference>
<dbReference type="Pfam" id="PF13445">
    <property type="entry name" value="zf-RING_UBOX"/>
    <property type="match status" value="1"/>
</dbReference>
<evidence type="ECO:0000313" key="11">
    <source>
        <dbReference type="RefSeq" id="XP_030628959.1"/>
    </source>
</evidence>
<keyword evidence="1" id="KW-0399">Innate immunity</keyword>
<sequence length="511" mass="57978">MGSLEEEHTCQVCRDLFSRAHPLPCGHSFCPACVRETWSQSRGSRAERFLCPQCQEEDVVVACDCCPAEGDGGPASAAVKTCLRCEVSLCQEHLQPHLVCPAYSTHLLVEPLGDLSRRRCSDHQEVFRYYCADDQEYVCTDCMLEGSHKQHRVKRLRKVEEDYRGMLQMLLQKAEDKVQLGEKILQEHQNFTHTIEDSSTADEYQVERLGVALQAQVEELVVALREVTKHEREQAIERLKEESGRVRGDLKLTESIQRYLGSLLEERDPFLLIWAFQSDDSKLVADLSSPVFSPKLPSLDKKRVLENVENKYHEFISETLRCLVELKRDLLSSPLTLDPNSAHPLLKISDDLKSAVRVKTRLSLSAHPDRFDHWSQVVTIQSFSSGTHYWELEAEGFWDIAVTYHSVPRKGKDGTAFGCNEVSWSLTQQHDKKLTAWHNRKKKRLSAQMSGNRVAVSLDYAAGSITFSEVGPSSTLIPLHNFSTTFVQPVCLGFGLYKPELNSRVSIVKKM</sequence>
<dbReference type="Pfam" id="PF00643">
    <property type="entry name" value="zf-B_box"/>
    <property type="match status" value="1"/>
</dbReference>
<dbReference type="InParanoid" id="A0A6J2V9K1"/>
<dbReference type="PROSITE" id="PS50119">
    <property type="entry name" value="ZF_BBOX"/>
    <property type="match status" value="1"/>
</dbReference>
<dbReference type="SMART" id="SM00449">
    <property type="entry name" value="SPRY"/>
    <property type="match status" value="1"/>
</dbReference>
<dbReference type="PANTHER" id="PTHR25465:SF73">
    <property type="entry name" value="E3 UBIQUITIN_ISG15 LIGASE TRIM25 ISOFORM X1"/>
    <property type="match status" value="1"/>
</dbReference>
<dbReference type="PROSITE" id="PS00518">
    <property type="entry name" value="ZF_RING_1"/>
    <property type="match status" value="1"/>
</dbReference>
<keyword evidence="5" id="KW-0391">Immunity</keyword>
<gene>
    <name evidence="11" type="primary">LOC115811072</name>
</gene>
<dbReference type="InterPro" id="IPR043136">
    <property type="entry name" value="B30.2/SPRY_sf"/>
</dbReference>
<evidence type="ECO:0000256" key="3">
    <source>
        <dbReference type="ARBA" id="ARBA00022771"/>
    </source>
</evidence>
<feature type="domain" description="B30.2/SPRY" evidence="9">
    <location>
        <begin position="315"/>
        <end position="511"/>
    </location>
</feature>
<keyword evidence="4" id="KW-0862">Zinc</keyword>
<dbReference type="Gene3D" id="2.60.120.920">
    <property type="match status" value="1"/>
</dbReference>